<gene>
    <name evidence="2" type="ORF">SAMN05518846_103293</name>
</gene>
<evidence type="ECO:0000313" key="2">
    <source>
        <dbReference type="EMBL" id="SFJ41621.1"/>
    </source>
</evidence>
<dbReference type="RefSeq" id="WP_092267291.1">
    <property type="nucleotide sequence ID" value="NZ_BJOE01000004.1"/>
</dbReference>
<sequence>MRINKELMKGSTAILVLTMLEKKAMYGYELIKELERNSNGVFSLKEGTLYPILHTLEAAGIVQSYWQEAEGERKRKYYQITEAGMGHLKDKKEEWVSFRTAVDRLLWEGQS</sequence>
<reference evidence="3" key="1">
    <citation type="submission" date="2016-10" db="EMBL/GenBank/DDBJ databases">
        <authorList>
            <person name="Varghese N."/>
            <person name="Submissions S."/>
        </authorList>
    </citation>
    <scope>NUCLEOTIDE SEQUENCE [LARGE SCALE GENOMIC DNA]</scope>
    <source>
        <strain evidence="3">OK042</strain>
    </source>
</reference>
<dbReference type="Gene3D" id="1.10.10.10">
    <property type="entry name" value="Winged helix-like DNA-binding domain superfamily/Winged helix DNA-binding domain"/>
    <property type="match status" value="1"/>
</dbReference>
<accession>A0A1I3R873</accession>
<feature type="domain" description="Transcription regulator PadR N-terminal" evidence="1">
    <location>
        <begin position="16"/>
        <end position="89"/>
    </location>
</feature>
<dbReference type="Pfam" id="PF03551">
    <property type="entry name" value="PadR"/>
    <property type="match status" value="1"/>
</dbReference>
<dbReference type="InterPro" id="IPR036390">
    <property type="entry name" value="WH_DNA-bd_sf"/>
</dbReference>
<name>A0A1I3R873_9BACL</name>
<dbReference type="AlphaFoldDB" id="A0A1I3R873"/>
<organism evidence="2 3">
    <name type="scientific">Brevibacillus centrosporus</name>
    <dbReference type="NCBI Taxonomy" id="54910"/>
    <lineage>
        <taxon>Bacteria</taxon>
        <taxon>Bacillati</taxon>
        <taxon>Bacillota</taxon>
        <taxon>Bacilli</taxon>
        <taxon>Bacillales</taxon>
        <taxon>Paenibacillaceae</taxon>
        <taxon>Brevibacillus</taxon>
    </lineage>
</organism>
<dbReference type="SUPFAM" id="SSF46785">
    <property type="entry name" value="Winged helix' DNA-binding domain"/>
    <property type="match status" value="1"/>
</dbReference>
<evidence type="ECO:0000259" key="1">
    <source>
        <dbReference type="Pfam" id="PF03551"/>
    </source>
</evidence>
<protein>
    <submittedName>
        <fullName evidence="2">Transcriptional regulator, PadR family</fullName>
    </submittedName>
</protein>
<dbReference type="EMBL" id="FORT01000003">
    <property type="protein sequence ID" value="SFJ41621.1"/>
    <property type="molecule type" value="Genomic_DNA"/>
</dbReference>
<dbReference type="InterPro" id="IPR005149">
    <property type="entry name" value="Tscrpt_reg_PadR_N"/>
</dbReference>
<dbReference type="PANTHER" id="PTHR43252">
    <property type="entry name" value="TRANSCRIPTIONAL REGULATOR YQJI"/>
    <property type="match status" value="1"/>
</dbReference>
<evidence type="ECO:0000313" key="3">
    <source>
        <dbReference type="Proteomes" id="UP000198915"/>
    </source>
</evidence>
<dbReference type="Proteomes" id="UP000198915">
    <property type="component" value="Unassembled WGS sequence"/>
</dbReference>
<dbReference type="STRING" id="1884381.SAMN05518846_103293"/>
<dbReference type="PANTHER" id="PTHR43252:SF7">
    <property type="entry name" value="TRANSCRIPTIONAL REGULATOR YQJI"/>
    <property type="match status" value="1"/>
</dbReference>
<keyword evidence="3" id="KW-1185">Reference proteome</keyword>
<dbReference type="InterPro" id="IPR036388">
    <property type="entry name" value="WH-like_DNA-bd_sf"/>
</dbReference>
<proteinExistence type="predicted"/>